<keyword evidence="1" id="KW-0812">Transmembrane</keyword>
<sequence>MLVKFFWYIFSFLTVFLVLLNAPNRSNIGVSINQSQLFNLPSQHLFIQKVIAFNISMFFIFTILSLI</sequence>
<feature type="transmembrane region" description="Helical" evidence="1">
    <location>
        <begin position="45"/>
        <end position="66"/>
    </location>
</feature>
<gene>
    <name evidence="2" type="primary">secG</name>
</gene>
<proteinExistence type="predicted"/>
<geneLocation type="chloroplast" evidence="2"/>
<accession>A0A1Z1M7M9</accession>
<keyword evidence="1" id="KW-1133">Transmembrane helix</keyword>
<dbReference type="GeneID" id="33355006"/>
<evidence type="ECO:0000256" key="1">
    <source>
        <dbReference type="SAM" id="Phobius"/>
    </source>
</evidence>
<name>A0A1Z1M7M9_9FLOR</name>
<evidence type="ECO:0000313" key="2">
    <source>
        <dbReference type="EMBL" id="ARW61893.1"/>
    </source>
</evidence>
<organism evidence="2">
    <name type="scientific">Symphyocladiella dendroidea</name>
    <dbReference type="NCBI Taxonomy" id="2506487"/>
    <lineage>
        <taxon>Eukaryota</taxon>
        <taxon>Rhodophyta</taxon>
        <taxon>Florideophyceae</taxon>
        <taxon>Rhodymeniophycidae</taxon>
        <taxon>Ceramiales</taxon>
        <taxon>Rhodomelaceae</taxon>
        <taxon>Pterosiphonieae</taxon>
        <taxon>Symphyocladiella</taxon>
    </lineage>
</organism>
<protein>
    <submittedName>
        <fullName evidence="2">Preprotein-translocase subunit g</fullName>
    </submittedName>
</protein>
<keyword evidence="2" id="KW-0934">Plastid</keyword>
<reference evidence="2" key="1">
    <citation type="journal article" date="2017" name="J. Phycol.">
        <title>Analysis of chloroplast genomes and a supermatrix inform reclassification of the Rhodomelaceae (Rhodophyta).</title>
        <authorList>
            <person name="Diaz-Tapia P."/>
            <person name="Maggs C.A."/>
            <person name="West J.A."/>
            <person name="Verbruggen H."/>
        </authorList>
    </citation>
    <scope>NUCLEOTIDE SEQUENCE</scope>
    <source>
        <strain evidence="2">JW3780</strain>
    </source>
</reference>
<dbReference type="RefSeq" id="YP_009393331.1">
    <property type="nucleotide sequence ID" value="NC_035267.1"/>
</dbReference>
<feature type="transmembrane region" description="Helical" evidence="1">
    <location>
        <begin position="6"/>
        <end position="24"/>
    </location>
</feature>
<dbReference type="AlphaFoldDB" id="A0A1Z1M7M9"/>
<keyword evidence="1" id="KW-0472">Membrane</keyword>
<dbReference type="EMBL" id="MF101420">
    <property type="protein sequence ID" value="ARW61893.1"/>
    <property type="molecule type" value="Genomic_DNA"/>
</dbReference>
<keyword evidence="2" id="KW-0150">Chloroplast</keyword>